<name>A0A6J4SVD0_9ACTN</name>
<accession>A0A6J4SVD0</accession>
<protein>
    <submittedName>
        <fullName evidence="1">Uncharacterized protein</fullName>
    </submittedName>
</protein>
<sequence>MGAAHPCDLLAHPPTDLWVGRPAVAARAIGQAPEARARLEGGGAR</sequence>
<dbReference type="EMBL" id="CADCVU010000137">
    <property type="protein sequence ID" value="CAA9506497.1"/>
    <property type="molecule type" value="Genomic_DNA"/>
</dbReference>
<gene>
    <name evidence="1" type="ORF">AVDCRST_MAG45-1635</name>
</gene>
<organism evidence="1">
    <name type="scientific">uncultured Solirubrobacterales bacterium</name>
    <dbReference type="NCBI Taxonomy" id="768556"/>
    <lineage>
        <taxon>Bacteria</taxon>
        <taxon>Bacillati</taxon>
        <taxon>Actinomycetota</taxon>
        <taxon>Thermoleophilia</taxon>
        <taxon>Solirubrobacterales</taxon>
        <taxon>environmental samples</taxon>
    </lineage>
</organism>
<dbReference type="AlphaFoldDB" id="A0A6J4SVD0"/>
<evidence type="ECO:0000313" key="1">
    <source>
        <dbReference type="EMBL" id="CAA9506497.1"/>
    </source>
</evidence>
<proteinExistence type="predicted"/>
<reference evidence="1" key="1">
    <citation type="submission" date="2020-02" db="EMBL/GenBank/DDBJ databases">
        <authorList>
            <person name="Meier V. D."/>
        </authorList>
    </citation>
    <scope>NUCLEOTIDE SEQUENCE</scope>
    <source>
        <strain evidence="1">AVDCRST_MAG45</strain>
    </source>
</reference>